<dbReference type="PANTHER" id="PTHR31836:SF21">
    <property type="entry name" value="EXPANSIN-LIKE PROTEIN 7"/>
    <property type="match status" value="1"/>
</dbReference>
<reference evidence="6" key="2">
    <citation type="submission" date="2015-06" db="UniProtKB">
        <authorList>
            <consortium name="EnsemblProtists"/>
        </authorList>
    </citation>
    <scope>IDENTIFICATION</scope>
    <source>
        <strain evidence="6">Pr102</strain>
    </source>
</reference>
<dbReference type="CDD" id="cd22271">
    <property type="entry name" value="DPBB_EXP_N-like"/>
    <property type="match status" value="1"/>
</dbReference>
<feature type="domain" description="Expansin-like EG45" evidence="5">
    <location>
        <begin position="32"/>
        <end position="134"/>
    </location>
</feature>
<evidence type="ECO:0000313" key="7">
    <source>
        <dbReference type="Proteomes" id="UP000005238"/>
    </source>
</evidence>
<dbReference type="PANTHER" id="PTHR31836">
    <property type="match status" value="1"/>
</dbReference>
<dbReference type="InterPro" id="IPR036908">
    <property type="entry name" value="RlpA-like_sf"/>
</dbReference>
<feature type="compositionally biased region" description="Low complexity" evidence="2">
    <location>
        <begin position="386"/>
        <end position="408"/>
    </location>
</feature>
<dbReference type="EMBL" id="DS566037">
    <property type="status" value="NOT_ANNOTATED_CDS"/>
    <property type="molecule type" value="Genomic_DNA"/>
</dbReference>
<dbReference type="InterPro" id="IPR007112">
    <property type="entry name" value="Expansin/allergen_DPBB_dom"/>
</dbReference>
<evidence type="ECO:0000256" key="2">
    <source>
        <dbReference type="SAM" id="MobiDB-lite"/>
    </source>
</evidence>
<feature type="compositionally biased region" description="Low complexity" evidence="2">
    <location>
        <begin position="333"/>
        <end position="350"/>
    </location>
</feature>
<dbReference type="STRING" id="164328.H3GRF1"/>
<keyword evidence="1 4" id="KW-0732">Signal</keyword>
<feature type="chain" id="PRO_5003586774" description="Expansin-like EG45 domain-containing protein" evidence="4">
    <location>
        <begin position="20"/>
        <end position="470"/>
    </location>
</feature>
<dbReference type="InterPro" id="IPR049818">
    <property type="entry name" value="Expansin_EXLX1-like"/>
</dbReference>
<feature type="signal peptide" evidence="4">
    <location>
        <begin position="1"/>
        <end position="19"/>
    </location>
</feature>
<accession>H3GRF1</accession>
<feature type="region of interest" description="Disordered" evidence="2">
    <location>
        <begin position="219"/>
        <end position="408"/>
    </location>
</feature>
<feature type="compositionally biased region" description="Low complexity" evidence="2">
    <location>
        <begin position="224"/>
        <end position="325"/>
    </location>
</feature>
<keyword evidence="7" id="KW-1185">Reference proteome</keyword>
<sequence>MRQVSLLAAVLPAVALAGGDSYFTGDGTSYTLGQVSAGNCNFMYDPGVGDNYAALNSEQWDSTLNCGRCAEVSCDDSRCSDTSSTQTVYIVDKCPECSQGDLDLSPTVFKQLTGSDPSRYSIKWKFVDCPVSGNIQYCTKSGSSSHWLAVQPANFANGVASVKIANQDVTMVDSCFYFLLNGGSDVDISAVDIELTSISGETVTDTLSLTADVCTEGTSNFGGSTTQSSTSQTSQSSTSQSTTQSTSAPATTPTPTTAAPTPTTAAPTPTTAAPTATTATPTATTTAPTATTAAPMATTAAPTSTTATPTTSSSSSSSSQSQQQSEVTNTFDSLKSGSNSSSSGGYKAGKVVAADESSSGVSILQSSEAGVEKTSSTQQQDDESDSTSQTAGSNTKQATTKSSSGSSATSPVFIALAVLAVVGGIALAAVAYVAKKKKLDDKRVDRDEAMLRSFDTFSSPVRFDETIAKI</sequence>
<keyword evidence="3" id="KW-0472">Membrane</keyword>
<evidence type="ECO:0000313" key="6">
    <source>
        <dbReference type="EnsemblProtists" id="Phyra79440"/>
    </source>
</evidence>
<evidence type="ECO:0000259" key="5">
    <source>
        <dbReference type="PROSITE" id="PS50842"/>
    </source>
</evidence>
<dbReference type="PROSITE" id="PS50842">
    <property type="entry name" value="EXPANSIN_EG45"/>
    <property type="match status" value="1"/>
</dbReference>
<dbReference type="VEuPathDB" id="FungiDB:KRP22_9319"/>
<dbReference type="HOGENOM" id="CLU_026963_4_0_1"/>
<dbReference type="Proteomes" id="UP000005238">
    <property type="component" value="Unassembled WGS sequence"/>
</dbReference>
<dbReference type="AlphaFoldDB" id="H3GRF1"/>
<organism evidence="6 7">
    <name type="scientific">Phytophthora ramorum</name>
    <name type="common">Sudden oak death agent</name>
    <dbReference type="NCBI Taxonomy" id="164328"/>
    <lineage>
        <taxon>Eukaryota</taxon>
        <taxon>Sar</taxon>
        <taxon>Stramenopiles</taxon>
        <taxon>Oomycota</taxon>
        <taxon>Peronosporomycetes</taxon>
        <taxon>Peronosporales</taxon>
        <taxon>Peronosporaceae</taxon>
        <taxon>Phytophthora</taxon>
    </lineage>
</organism>
<reference evidence="7" key="1">
    <citation type="journal article" date="2006" name="Science">
        <title>Phytophthora genome sequences uncover evolutionary origins and mechanisms of pathogenesis.</title>
        <authorList>
            <person name="Tyler B.M."/>
            <person name="Tripathy S."/>
            <person name="Zhang X."/>
            <person name="Dehal P."/>
            <person name="Jiang R.H."/>
            <person name="Aerts A."/>
            <person name="Arredondo F.D."/>
            <person name="Baxter L."/>
            <person name="Bensasson D."/>
            <person name="Beynon J.L."/>
            <person name="Chapman J."/>
            <person name="Damasceno C.M."/>
            <person name="Dorrance A.E."/>
            <person name="Dou D."/>
            <person name="Dickerman A.W."/>
            <person name="Dubchak I.L."/>
            <person name="Garbelotto M."/>
            <person name="Gijzen M."/>
            <person name="Gordon S.G."/>
            <person name="Govers F."/>
            <person name="Grunwald N.J."/>
            <person name="Huang W."/>
            <person name="Ivors K.L."/>
            <person name="Jones R.W."/>
            <person name="Kamoun S."/>
            <person name="Krampis K."/>
            <person name="Lamour K.H."/>
            <person name="Lee M.K."/>
            <person name="McDonald W.H."/>
            <person name="Medina M."/>
            <person name="Meijer H.J."/>
            <person name="Nordberg E.K."/>
            <person name="Maclean D.J."/>
            <person name="Ospina-Giraldo M.D."/>
            <person name="Morris P.F."/>
            <person name="Phuntumart V."/>
            <person name="Putnam N.H."/>
            <person name="Rash S."/>
            <person name="Rose J.K."/>
            <person name="Sakihama Y."/>
            <person name="Salamov A.A."/>
            <person name="Savidor A."/>
            <person name="Scheuring C.F."/>
            <person name="Smith B.M."/>
            <person name="Sobral B.W."/>
            <person name="Terry A."/>
            <person name="Torto-Alalibo T.A."/>
            <person name="Win J."/>
            <person name="Xu Z."/>
            <person name="Zhang H."/>
            <person name="Grigoriev I.V."/>
            <person name="Rokhsar D.S."/>
            <person name="Boore J.L."/>
        </authorList>
    </citation>
    <scope>NUCLEOTIDE SEQUENCE [LARGE SCALE GENOMIC DNA]</scope>
    <source>
        <strain evidence="7">Pr102</strain>
    </source>
</reference>
<dbReference type="InParanoid" id="H3GRF1"/>
<proteinExistence type="predicted"/>
<dbReference type="OMA" id="SEICNMQ"/>
<dbReference type="eggNOG" id="ENOG502RKP3">
    <property type="taxonomic scope" value="Eukaryota"/>
</dbReference>
<dbReference type="VEuPathDB" id="FungiDB:KRP23_9054"/>
<dbReference type="NCBIfam" id="NF041144">
    <property type="entry name" value="expansin_EXLX1"/>
    <property type="match status" value="1"/>
</dbReference>
<keyword evidence="3" id="KW-1133">Transmembrane helix</keyword>
<keyword evidence="3" id="KW-0812">Transmembrane</keyword>
<dbReference type="Gene3D" id="2.60.40.760">
    <property type="entry name" value="Expansin, cellulose-binding-like domain"/>
    <property type="match status" value="1"/>
</dbReference>
<name>H3GRF1_PHYRM</name>
<dbReference type="EnsemblProtists" id="Phyra79440">
    <property type="protein sequence ID" value="Phyra79440"/>
    <property type="gene ID" value="Phyra79440"/>
</dbReference>
<dbReference type="SUPFAM" id="SSF50685">
    <property type="entry name" value="Barwin-like endoglucanases"/>
    <property type="match status" value="1"/>
</dbReference>
<dbReference type="Gene3D" id="2.40.40.10">
    <property type="entry name" value="RlpA-like domain"/>
    <property type="match status" value="1"/>
</dbReference>
<evidence type="ECO:0000256" key="1">
    <source>
        <dbReference type="ARBA" id="ARBA00022729"/>
    </source>
</evidence>
<evidence type="ECO:0000256" key="4">
    <source>
        <dbReference type="SAM" id="SignalP"/>
    </source>
</evidence>
<protein>
    <recommendedName>
        <fullName evidence="5">Expansin-like EG45 domain-containing protein</fullName>
    </recommendedName>
</protein>
<feature type="compositionally biased region" description="Polar residues" evidence="2">
    <location>
        <begin position="356"/>
        <end position="368"/>
    </location>
</feature>
<feature type="transmembrane region" description="Helical" evidence="3">
    <location>
        <begin position="412"/>
        <end position="434"/>
    </location>
</feature>
<dbReference type="VEuPathDB" id="FungiDB:KRP22_10417"/>
<evidence type="ECO:0000256" key="3">
    <source>
        <dbReference type="SAM" id="Phobius"/>
    </source>
</evidence>
<dbReference type="InterPro" id="IPR051477">
    <property type="entry name" value="Expansin_CellWall"/>
</dbReference>
<dbReference type="InterPro" id="IPR036749">
    <property type="entry name" value="Expansin_CBD_sf"/>
</dbReference>